<dbReference type="GO" id="GO:0005634">
    <property type="term" value="C:nucleus"/>
    <property type="evidence" value="ECO:0007669"/>
    <property type="project" value="UniProtKB-SubCell"/>
</dbReference>
<evidence type="ECO:0000313" key="8">
    <source>
        <dbReference type="Proteomes" id="UP000789405"/>
    </source>
</evidence>
<dbReference type="PANTHER" id="PTHR46481:SF10">
    <property type="entry name" value="ZINC FINGER BED DOMAIN-CONTAINING PROTEIN 39"/>
    <property type="match status" value="1"/>
</dbReference>
<dbReference type="OrthoDB" id="2424773at2759"/>
<keyword evidence="4" id="KW-0862">Zinc</keyword>
<accession>A0A9N9B2C3</accession>
<evidence type="ECO:0000256" key="5">
    <source>
        <dbReference type="ARBA" id="ARBA00023242"/>
    </source>
</evidence>
<evidence type="ECO:0000256" key="2">
    <source>
        <dbReference type="ARBA" id="ARBA00022723"/>
    </source>
</evidence>
<reference evidence="7" key="1">
    <citation type="submission" date="2021-06" db="EMBL/GenBank/DDBJ databases">
        <authorList>
            <person name="Kallberg Y."/>
            <person name="Tangrot J."/>
            <person name="Rosling A."/>
        </authorList>
    </citation>
    <scope>NUCLEOTIDE SEQUENCE</scope>
    <source>
        <strain evidence="7">MA453B</strain>
    </source>
</reference>
<evidence type="ECO:0000256" key="6">
    <source>
        <dbReference type="SAM" id="MobiDB-lite"/>
    </source>
</evidence>
<feature type="region of interest" description="Disordered" evidence="6">
    <location>
        <begin position="14"/>
        <end position="61"/>
    </location>
</feature>
<dbReference type="GO" id="GO:0008270">
    <property type="term" value="F:zinc ion binding"/>
    <property type="evidence" value="ECO:0007669"/>
    <property type="project" value="UniProtKB-KW"/>
</dbReference>
<sequence length="259" mass="29980">MSFLSMKVDLGSDYDSDHSNDYNNDRDNNDHDNDHDSDYYDGCNSSKSNKRNRGSEEFSCGNKGSTAPLWRHLETAHWTQYITTEEYRRKKMKPQDERGTIDRIFRKHPSNESSAIISTDIDNAKLRDMFTAWIINRQRPFSIIEDPELIEIVQYLNSKAQLVKADAVKNRIMSFYDLGKRELKALNILTSSHDGLHYYAISHNQWAILDKIVKFLEPFKKLTTKMSSSANSTAFWVIPLFNIIINHVEDVASDMDNKG</sequence>
<feature type="compositionally biased region" description="Basic and acidic residues" evidence="6">
    <location>
        <begin position="15"/>
        <end position="38"/>
    </location>
</feature>
<organism evidence="7 8">
    <name type="scientific">Dentiscutata erythropus</name>
    <dbReference type="NCBI Taxonomy" id="1348616"/>
    <lineage>
        <taxon>Eukaryota</taxon>
        <taxon>Fungi</taxon>
        <taxon>Fungi incertae sedis</taxon>
        <taxon>Mucoromycota</taxon>
        <taxon>Glomeromycotina</taxon>
        <taxon>Glomeromycetes</taxon>
        <taxon>Diversisporales</taxon>
        <taxon>Gigasporaceae</taxon>
        <taxon>Dentiscutata</taxon>
    </lineage>
</organism>
<evidence type="ECO:0000313" key="7">
    <source>
        <dbReference type="EMBL" id="CAG8550989.1"/>
    </source>
</evidence>
<keyword evidence="3" id="KW-0863">Zinc-finger</keyword>
<dbReference type="PANTHER" id="PTHR46481">
    <property type="entry name" value="ZINC FINGER BED DOMAIN-CONTAINING PROTEIN 4"/>
    <property type="match status" value="1"/>
</dbReference>
<evidence type="ECO:0000256" key="1">
    <source>
        <dbReference type="ARBA" id="ARBA00004123"/>
    </source>
</evidence>
<evidence type="ECO:0000256" key="3">
    <source>
        <dbReference type="ARBA" id="ARBA00022771"/>
    </source>
</evidence>
<proteinExistence type="predicted"/>
<dbReference type="AlphaFoldDB" id="A0A9N9B2C3"/>
<comment type="subcellular location">
    <subcellularLocation>
        <location evidence="1">Nucleus</location>
    </subcellularLocation>
</comment>
<dbReference type="Proteomes" id="UP000789405">
    <property type="component" value="Unassembled WGS sequence"/>
</dbReference>
<evidence type="ECO:0000256" key="4">
    <source>
        <dbReference type="ARBA" id="ARBA00022833"/>
    </source>
</evidence>
<keyword evidence="2" id="KW-0479">Metal-binding</keyword>
<protein>
    <submittedName>
        <fullName evidence="7">5145_t:CDS:1</fullName>
    </submittedName>
</protein>
<keyword evidence="8" id="KW-1185">Reference proteome</keyword>
<keyword evidence="5" id="KW-0539">Nucleus</keyword>
<name>A0A9N9B2C3_9GLOM</name>
<dbReference type="InterPro" id="IPR052035">
    <property type="entry name" value="ZnF_BED_domain_contain"/>
</dbReference>
<comment type="caution">
    <text evidence="7">The sequence shown here is derived from an EMBL/GenBank/DDBJ whole genome shotgun (WGS) entry which is preliminary data.</text>
</comment>
<gene>
    <name evidence="7" type="ORF">DERYTH_LOCUS5264</name>
</gene>
<dbReference type="EMBL" id="CAJVPY010002175">
    <property type="protein sequence ID" value="CAG8550989.1"/>
    <property type="molecule type" value="Genomic_DNA"/>
</dbReference>
<dbReference type="SUPFAM" id="SSF140996">
    <property type="entry name" value="Hermes dimerisation domain"/>
    <property type="match status" value="1"/>
</dbReference>